<dbReference type="GO" id="GO:0003700">
    <property type="term" value="F:DNA-binding transcription factor activity"/>
    <property type="evidence" value="ECO:0007669"/>
    <property type="project" value="InterPro"/>
</dbReference>
<dbReference type="Pfam" id="PF03466">
    <property type="entry name" value="LysR_substrate"/>
    <property type="match status" value="1"/>
</dbReference>
<gene>
    <name evidence="7" type="ORF">GGQ86_001171</name>
    <name evidence="6" type="ORF">XFLAVUS301_06560</name>
</gene>
<evidence type="ECO:0000313" key="9">
    <source>
        <dbReference type="Proteomes" id="UP001245370"/>
    </source>
</evidence>
<evidence type="ECO:0000313" key="6">
    <source>
        <dbReference type="EMBL" id="GLI20982.1"/>
    </source>
</evidence>
<dbReference type="Gene3D" id="3.40.190.10">
    <property type="entry name" value="Periplasmic binding protein-like II"/>
    <property type="match status" value="2"/>
</dbReference>
<comment type="caution">
    <text evidence="6">The sequence shown here is derived from an EMBL/GenBank/DDBJ whole genome shotgun (WGS) entry which is preliminary data.</text>
</comment>
<protein>
    <submittedName>
        <fullName evidence="7">DNA-binding transcriptional LysR family regulator</fullName>
    </submittedName>
    <submittedName>
        <fullName evidence="6">LysR family transcriptional regulator</fullName>
    </submittedName>
</protein>
<dbReference type="Gene3D" id="1.10.10.10">
    <property type="entry name" value="Winged helix-like DNA-binding domain superfamily/Winged helix DNA-binding domain"/>
    <property type="match status" value="1"/>
</dbReference>
<name>A0A9W6CJU4_XANFL</name>
<dbReference type="PROSITE" id="PS50931">
    <property type="entry name" value="HTH_LYSR"/>
    <property type="match status" value="1"/>
</dbReference>
<dbReference type="SUPFAM" id="SSF46785">
    <property type="entry name" value="Winged helix' DNA-binding domain"/>
    <property type="match status" value="1"/>
</dbReference>
<dbReference type="InterPro" id="IPR058163">
    <property type="entry name" value="LysR-type_TF_proteobact-type"/>
</dbReference>
<evidence type="ECO:0000256" key="4">
    <source>
        <dbReference type="ARBA" id="ARBA00023163"/>
    </source>
</evidence>
<keyword evidence="4" id="KW-0804">Transcription</keyword>
<dbReference type="SUPFAM" id="SSF53850">
    <property type="entry name" value="Periplasmic binding protein-like II"/>
    <property type="match status" value="1"/>
</dbReference>
<dbReference type="GO" id="GO:0043565">
    <property type="term" value="F:sequence-specific DNA binding"/>
    <property type="evidence" value="ECO:0007669"/>
    <property type="project" value="TreeGrafter"/>
</dbReference>
<comment type="similarity">
    <text evidence="1">Belongs to the LysR transcriptional regulatory family.</text>
</comment>
<evidence type="ECO:0000256" key="2">
    <source>
        <dbReference type="ARBA" id="ARBA00023015"/>
    </source>
</evidence>
<evidence type="ECO:0000313" key="8">
    <source>
        <dbReference type="Proteomes" id="UP001144397"/>
    </source>
</evidence>
<dbReference type="InterPro" id="IPR036390">
    <property type="entry name" value="WH_DNA-bd_sf"/>
</dbReference>
<dbReference type="InterPro" id="IPR000847">
    <property type="entry name" value="LysR_HTH_N"/>
</dbReference>
<feature type="domain" description="HTH lysR-type" evidence="5">
    <location>
        <begin position="1"/>
        <end position="59"/>
    </location>
</feature>
<evidence type="ECO:0000313" key="7">
    <source>
        <dbReference type="EMBL" id="MDR6332707.1"/>
    </source>
</evidence>
<reference evidence="6" key="1">
    <citation type="submission" date="2022-12" db="EMBL/GenBank/DDBJ databases">
        <title>Reference genome sequencing for broad-spectrum identification of bacterial and archaeal isolates by mass spectrometry.</title>
        <authorList>
            <person name="Sekiguchi Y."/>
            <person name="Tourlousse D.M."/>
        </authorList>
    </citation>
    <scope>NUCLEOTIDE SEQUENCE</scope>
    <source>
        <strain evidence="6">301</strain>
    </source>
</reference>
<dbReference type="Proteomes" id="UP001245370">
    <property type="component" value="Unassembled WGS sequence"/>
</dbReference>
<dbReference type="PANTHER" id="PTHR30537:SF72">
    <property type="entry name" value="LYSR FAMILY TRANSCRIPTIONAL REGULATOR"/>
    <property type="match status" value="1"/>
</dbReference>
<dbReference type="Pfam" id="PF00126">
    <property type="entry name" value="HTH_1"/>
    <property type="match status" value="1"/>
</dbReference>
<keyword evidence="9" id="KW-1185">Reference proteome</keyword>
<accession>A0A9W6CJU4</accession>
<dbReference type="GeneID" id="95761452"/>
<sequence>MDQLAAMRAFTRVVETGSFTRSADLLRMPKATLTKHVQTLEAHLQTRLLNRTTRRVTVTPDGAAYYERALAILHDIDELDGSLSSAQAVPRGKLRIDISPSLATRLLMPALPDFIDRYPDITLDVGCTDRPVDLLSENVDCVIRVGEIQDPNLVARRIGVLRFISVASPGYITRYGAPQHPLDFEETHKLIRYFSAQSGRYHPFDFTRGDEVVELSGRYSVATNDGNAYIAAALAGLGAIMSPVFQVEEHLASGALVPILTEWEAGEMPIHVVYPPSRHLTSRLRVFVDWVAELFARSEVTRRRAA</sequence>
<keyword evidence="2" id="KW-0805">Transcription regulation</keyword>
<dbReference type="EMBL" id="BSDO01000001">
    <property type="protein sequence ID" value="GLI20982.1"/>
    <property type="molecule type" value="Genomic_DNA"/>
</dbReference>
<keyword evidence="3 7" id="KW-0238">DNA-binding</keyword>
<dbReference type="InterPro" id="IPR005119">
    <property type="entry name" value="LysR_subst-bd"/>
</dbReference>
<dbReference type="InterPro" id="IPR036388">
    <property type="entry name" value="WH-like_DNA-bd_sf"/>
</dbReference>
<proteinExistence type="inferred from homology"/>
<evidence type="ECO:0000256" key="1">
    <source>
        <dbReference type="ARBA" id="ARBA00009437"/>
    </source>
</evidence>
<dbReference type="Proteomes" id="UP001144397">
    <property type="component" value="Unassembled WGS sequence"/>
</dbReference>
<dbReference type="FunFam" id="1.10.10.10:FF:000001">
    <property type="entry name" value="LysR family transcriptional regulator"/>
    <property type="match status" value="1"/>
</dbReference>
<dbReference type="GO" id="GO:0006351">
    <property type="term" value="P:DNA-templated transcription"/>
    <property type="evidence" value="ECO:0007669"/>
    <property type="project" value="TreeGrafter"/>
</dbReference>
<dbReference type="EMBL" id="JAVDPY010000002">
    <property type="protein sequence ID" value="MDR6332707.1"/>
    <property type="molecule type" value="Genomic_DNA"/>
</dbReference>
<evidence type="ECO:0000256" key="3">
    <source>
        <dbReference type="ARBA" id="ARBA00023125"/>
    </source>
</evidence>
<dbReference type="PANTHER" id="PTHR30537">
    <property type="entry name" value="HTH-TYPE TRANSCRIPTIONAL REGULATOR"/>
    <property type="match status" value="1"/>
</dbReference>
<dbReference type="RefSeq" id="WP_281805352.1">
    <property type="nucleotide sequence ID" value="NZ_BSDO01000001.1"/>
</dbReference>
<evidence type="ECO:0000259" key="5">
    <source>
        <dbReference type="PROSITE" id="PS50931"/>
    </source>
</evidence>
<dbReference type="CDD" id="cd08472">
    <property type="entry name" value="PBP2_CrgA_like_3"/>
    <property type="match status" value="1"/>
</dbReference>
<organism evidence="6 8">
    <name type="scientific">Xanthobacter flavus</name>
    <dbReference type="NCBI Taxonomy" id="281"/>
    <lineage>
        <taxon>Bacteria</taxon>
        <taxon>Pseudomonadati</taxon>
        <taxon>Pseudomonadota</taxon>
        <taxon>Alphaproteobacteria</taxon>
        <taxon>Hyphomicrobiales</taxon>
        <taxon>Xanthobacteraceae</taxon>
        <taxon>Xanthobacter</taxon>
    </lineage>
</organism>
<dbReference type="AlphaFoldDB" id="A0A9W6CJU4"/>
<reference evidence="7 9" key="2">
    <citation type="submission" date="2023-07" db="EMBL/GenBank/DDBJ databases">
        <title>Genomic Encyclopedia of Type Strains, Phase IV (KMG-IV): sequencing the most valuable type-strain genomes for metagenomic binning, comparative biology and taxonomic classification.</title>
        <authorList>
            <person name="Goeker M."/>
        </authorList>
    </citation>
    <scope>NUCLEOTIDE SEQUENCE [LARGE SCALE GENOMIC DNA]</scope>
    <source>
        <strain evidence="7 9">DSM 338</strain>
    </source>
</reference>